<feature type="transmembrane region" description="Helical" evidence="1">
    <location>
        <begin position="164"/>
        <end position="183"/>
    </location>
</feature>
<dbReference type="AlphaFoldDB" id="A0A5N5RJE2"/>
<dbReference type="Proteomes" id="UP000326336">
    <property type="component" value="Unassembled WGS sequence"/>
</dbReference>
<name>A0A5N5RJE2_9BIFI</name>
<keyword evidence="1" id="KW-0812">Transmembrane</keyword>
<sequence>MRRGLIGMNVTKGMAKRSFLGLDAAKLVAAVLVVVTHSQVLQSAPAVVSRLTGVFISLAVPYFFIVSGFLNFHLAHGDHDEQLRRTWKAAGVGLWLYVAWTVIYLPASIISFVLEGAGFNLKTIIRYAHKIIFVGEWQLWFLLSMAIGYAVIHAMLRAGASMKVVVAVGLFSYVVSCIIEVFQRIPAKDLPAGMARAVNLYSLVFASPRVLFQGIAYIVIGMILARGYARIQELLRRPALFGCILAVCIITLTVLNYQTMVSADALISAGLYGVLRFILAVVIAVATLGWVGSDRSGMFRHMRTLSATTYLAHVYFLLIFTVVATGGTSIELTSDINHGLALLFALIGCAATSALASAAGRKHAFVAQLFHC</sequence>
<feature type="domain" description="Acyltransferase 3" evidence="2">
    <location>
        <begin position="20"/>
        <end position="352"/>
    </location>
</feature>
<evidence type="ECO:0000259" key="2">
    <source>
        <dbReference type="Pfam" id="PF01757"/>
    </source>
</evidence>
<keyword evidence="1" id="KW-1133">Transmembrane helix</keyword>
<gene>
    <name evidence="3" type="ORF">EHS19_04995</name>
</gene>
<comment type="caution">
    <text evidence="3">The sequence shown here is derived from an EMBL/GenBank/DDBJ whole genome shotgun (WGS) entry which is preliminary data.</text>
</comment>
<keyword evidence="1" id="KW-0472">Membrane</keyword>
<protein>
    <recommendedName>
        <fullName evidence="2">Acyltransferase 3 domain-containing protein</fullName>
    </recommendedName>
</protein>
<feature type="transmembrane region" description="Helical" evidence="1">
    <location>
        <begin position="131"/>
        <end position="152"/>
    </location>
</feature>
<reference evidence="3 4" key="1">
    <citation type="journal article" date="2019" name="Int. J. Syst. Evol. Microbiol.">
        <title>Bifidobacterium jacchi sp. nov., isolated from the faeces of a baby common marmoset (Callithrix jacchus).</title>
        <authorList>
            <person name="Modesto M."/>
            <person name="Watanabe K."/>
            <person name="Arita M."/>
            <person name="Satti M."/>
            <person name="Oki K."/>
            <person name="Sciavilla P."/>
            <person name="Patavino C."/>
            <person name="Camma C."/>
            <person name="Michelini S."/>
            <person name="Sgorbati B."/>
            <person name="Mattarelli P."/>
        </authorList>
    </citation>
    <scope>NUCLEOTIDE SEQUENCE [LARGE SCALE GENOMIC DNA]</scope>
    <source>
        <strain evidence="3 4">MRM 9.3</strain>
    </source>
</reference>
<accession>A0A5N5RJE2</accession>
<feature type="transmembrane region" description="Helical" evidence="1">
    <location>
        <begin position="336"/>
        <end position="356"/>
    </location>
</feature>
<dbReference type="InterPro" id="IPR002656">
    <property type="entry name" value="Acyl_transf_3_dom"/>
</dbReference>
<evidence type="ECO:0000313" key="4">
    <source>
        <dbReference type="Proteomes" id="UP000326336"/>
    </source>
</evidence>
<keyword evidence="4" id="KW-1185">Reference proteome</keyword>
<evidence type="ECO:0000313" key="3">
    <source>
        <dbReference type="EMBL" id="KAB5607408.1"/>
    </source>
</evidence>
<dbReference type="Pfam" id="PF01757">
    <property type="entry name" value="Acyl_transf_3"/>
    <property type="match status" value="1"/>
</dbReference>
<dbReference type="OrthoDB" id="4394033at2"/>
<feature type="transmembrane region" description="Helical" evidence="1">
    <location>
        <begin position="237"/>
        <end position="257"/>
    </location>
</feature>
<feature type="transmembrane region" description="Helical" evidence="1">
    <location>
        <begin position="94"/>
        <end position="119"/>
    </location>
</feature>
<evidence type="ECO:0000256" key="1">
    <source>
        <dbReference type="SAM" id="Phobius"/>
    </source>
</evidence>
<feature type="transmembrane region" description="Helical" evidence="1">
    <location>
        <begin position="312"/>
        <end position="330"/>
    </location>
</feature>
<dbReference type="EMBL" id="RQSP01000012">
    <property type="protein sequence ID" value="KAB5607408.1"/>
    <property type="molecule type" value="Genomic_DNA"/>
</dbReference>
<feature type="transmembrane region" description="Helical" evidence="1">
    <location>
        <begin position="203"/>
        <end position="225"/>
    </location>
</feature>
<proteinExistence type="predicted"/>
<dbReference type="GO" id="GO:0016747">
    <property type="term" value="F:acyltransferase activity, transferring groups other than amino-acyl groups"/>
    <property type="evidence" value="ECO:0007669"/>
    <property type="project" value="InterPro"/>
</dbReference>
<feature type="transmembrane region" description="Helical" evidence="1">
    <location>
        <begin position="53"/>
        <end position="74"/>
    </location>
</feature>
<organism evidence="3 4">
    <name type="scientific">Bifidobacterium jacchi</name>
    <dbReference type="NCBI Taxonomy" id="2490545"/>
    <lineage>
        <taxon>Bacteria</taxon>
        <taxon>Bacillati</taxon>
        <taxon>Actinomycetota</taxon>
        <taxon>Actinomycetes</taxon>
        <taxon>Bifidobacteriales</taxon>
        <taxon>Bifidobacteriaceae</taxon>
        <taxon>Bifidobacterium</taxon>
    </lineage>
</organism>
<feature type="transmembrane region" description="Helical" evidence="1">
    <location>
        <begin position="269"/>
        <end position="291"/>
    </location>
</feature>